<evidence type="ECO:0000256" key="1">
    <source>
        <dbReference type="ARBA" id="ARBA00004141"/>
    </source>
</evidence>
<organism evidence="9 10">
    <name type="scientific">Cadophora malorum</name>
    <dbReference type="NCBI Taxonomy" id="108018"/>
    <lineage>
        <taxon>Eukaryota</taxon>
        <taxon>Fungi</taxon>
        <taxon>Dikarya</taxon>
        <taxon>Ascomycota</taxon>
        <taxon>Pezizomycotina</taxon>
        <taxon>Leotiomycetes</taxon>
        <taxon>Helotiales</taxon>
        <taxon>Ploettnerulaceae</taxon>
        <taxon>Cadophora</taxon>
    </lineage>
</organism>
<evidence type="ECO:0000259" key="8">
    <source>
        <dbReference type="PROSITE" id="PS50850"/>
    </source>
</evidence>
<evidence type="ECO:0000256" key="3">
    <source>
        <dbReference type="ARBA" id="ARBA00022692"/>
    </source>
</evidence>
<dbReference type="GO" id="GO:0005351">
    <property type="term" value="F:carbohydrate:proton symporter activity"/>
    <property type="evidence" value="ECO:0007669"/>
    <property type="project" value="TreeGrafter"/>
</dbReference>
<accession>A0A8H7T5X0</accession>
<gene>
    <name evidence="9" type="ORF">IFR04_011108</name>
</gene>
<feature type="transmembrane region" description="Helical" evidence="7">
    <location>
        <begin position="184"/>
        <end position="206"/>
    </location>
</feature>
<evidence type="ECO:0000256" key="6">
    <source>
        <dbReference type="SAM" id="MobiDB-lite"/>
    </source>
</evidence>
<feature type="transmembrane region" description="Helical" evidence="7">
    <location>
        <begin position="153"/>
        <end position="172"/>
    </location>
</feature>
<dbReference type="Gene3D" id="1.20.1250.20">
    <property type="entry name" value="MFS general substrate transporter like domains"/>
    <property type="match status" value="1"/>
</dbReference>
<dbReference type="InterPro" id="IPR036259">
    <property type="entry name" value="MFS_trans_sf"/>
</dbReference>
<feature type="transmembrane region" description="Helical" evidence="7">
    <location>
        <begin position="273"/>
        <end position="295"/>
    </location>
</feature>
<dbReference type="SUPFAM" id="SSF103473">
    <property type="entry name" value="MFS general substrate transporter"/>
    <property type="match status" value="1"/>
</dbReference>
<dbReference type="GO" id="GO:0016020">
    <property type="term" value="C:membrane"/>
    <property type="evidence" value="ECO:0007669"/>
    <property type="project" value="UniProtKB-SubCell"/>
</dbReference>
<dbReference type="PROSITE" id="PS00217">
    <property type="entry name" value="SUGAR_TRANSPORT_2"/>
    <property type="match status" value="1"/>
</dbReference>
<feature type="transmembrane region" description="Helical" evidence="7">
    <location>
        <begin position="307"/>
        <end position="329"/>
    </location>
</feature>
<dbReference type="EMBL" id="JAFJYH010000209">
    <property type="protein sequence ID" value="KAG4415744.1"/>
    <property type="molecule type" value="Genomic_DNA"/>
</dbReference>
<keyword evidence="5 7" id="KW-0472">Membrane</keyword>
<feature type="compositionally biased region" description="Basic and acidic residues" evidence="6">
    <location>
        <begin position="497"/>
        <end position="509"/>
    </location>
</feature>
<dbReference type="InterPro" id="IPR020846">
    <property type="entry name" value="MFS_dom"/>
</dbReference>
<protein>
    <recommendedName>
        <fullName evidence="8">Major facilitator superfamily (MFS) profile domain-containing protein</fullName>
    </recommendedName>
</protein>
<feature type="transmembrane region" description="Helical" evidence="7">
    <location>
        <begin position="403"/>
        <end position="427"/>
    </location>
</feature>
<feature type="region of interest" description="Disordered" evidence="6">
    <location>
        <begin position="497"/>
        <end position="521"/>
    </location>
</feature>
<feature type="transmembrane region" description="Helical" evidence="7">
    <location>
        <begin position="368"/>
        <end position="391"/>
    </location>
</feature>
<keyword evidence="3 7" id="KW-0812">Transmembrane</keyword>
<dbReference type="FunFam" id="1.20.1250.20:FF:000078">
    <property type="entry name" value="MFS maltose transporter, putative"/>
    <property type="match status" value="1"/>
</dbReference>
<feature type="transmembrane region" description="Helical" evidence="7">
    <location>
        <begin position="96"/>
        <end position="112"/>
    </location>
</feature>
<evidence type="ECO:0000313" key="9">
    <source>
        <dbReference type="EMBL" id="KAG4415744.1"/>
    </source>
</evidence>
<feature type="transmembrane region" description="Helical" evidence="7">
    <location>
        <begin position="439"/>
        <end position="457"/>
    </location>
</feature>
<dbReference type="PANTHER" id="PTHR48022:SF10">
    <property type="entry name" value="MAJOR FACILITATOR SUPERFAMILY (MFS) PROFILE DOMAIN-CONTAINING PROTEIN"/>
    <property type="match status" value="1"/>
</dbReference>
<keyword evidence="10" id="KW-1185">Reference proteome</keyword>
<keyword evidence="4 7" id="KW-1133">Transmembrane helix</keyword>
<comment type="caution">
    <text evidence="9">The sequence shown here is derived from an EMBL/GenBank/DDBJ whole genome shotgun (WGS) entry which is preliminary data.</text>
</comment>
<evidence type="ECO:0000256" key="5">
    <source>
        <dbReference type="ARBA" id="ARBA00023136"/>
    </source>
</evidence>
<dbReference type="InterPro" id="IPR050360">
    <property type="entry name" value="MFS_Sugar_Transporters"/>
</dbReference>
<sequence>MAEVKDTIPANRRVFFANAVVTLASFQYGVDFGLIGGLQAMKGFLQVFGFEAPNTPSGWNLTTERQQLISSLMTLGAFLSSGGAGFLAIKLGRRHCLWLACILCCISNIIMMTTEHIIVLYVGRFINGLANGLFMTFAQLYIQESSPAKYRGLFLTAFQFGTSFGTLVGTIVDWATAKRPGKSAYLIPLGIIYIIPAFLTVALFFIPESPRWLLLNDRREEGVKSLARLRPDGADVEDEAAVIVAAINKEKELSNGIGIIDCFRNPIDRRRTIVAIAGVTSQAATGSMFIIAYKAYFFTMAKVADPFGMSCVLSTIGLLALIINSLFVVRYGRRRVLLMTGLLVCGVLQLIIAVVYDKNPGTKSTGRVIVALTSLYMFSYNGMVAPSAWLTGGEMPSQRLRSYTFGLAAAIGFFMAWLTQFTAPYFINPIALNWGPRYGYIWFPSATVTAVWIYFFLPEAKGRKLEEMDEMFEHKVPARKFRKYVCVGPLRAEEKLSRVASQEETKGDSDGNVQTVEVVPK</sequence>
<feature type="transmembrane region" description="Helical" evidence="7">
    <location>
        <begin position="68"/>
        <end position="89"/>
    </location>
</feature>
<feature type="domain" description="Major facilitator superfamily (MFS) profile" evidence="8">
    <location>
        <begin position="17"/>
        <end position="461"/>
    </location>
</feature>
<reference evidence="9" key="1">
    <citation type="submission" date="2021-02" db="EMBL/GenBank/DDBJ databases">
        <title>Genome sequence Cadophora malorum strain M34.</title>
        <authorList>
            <person name="Stefanovic E."/>
            <person name="Vu D."/>
            <person name="Scully C."/>
            <person name="Dijksterhuis J."/>
            <person name="Roader J."/>
            <person name="Houbraken J."/>
        </authorList>
    </citation>
    <scope>NUCLEOTIDE SEQUENCE</scope>
    <source>
        <strain evidence="9">M34</strain>
    </source>
</reference>
<dbReference type="InterPro" id="IPR005828">
    <property type="entry name" value="MFS_sugar_transport-like"/>
</dbReference>
<feature type="transmembrane region" description="Helical" evidence="7">
    <location>
        <begin position="118"/>
        <end position="141"/>
    </location>
</feature>
<dbReference type="InterPro" id="IPR005829">
    <property type="entry name" value="Sugar_transporter_CS"/>
</dbReference>
<proteinExistence type="inferred from homology"/>
<evidence type="ECO:0000256" key="7">
    <source>
        <dbReference type="SAM" id="Phobius"/>
    </source>
</evidence>
<name>A0A8H7T5X0_9HELO</name>
<feature type="transmembrane region" description="Helical" evidence="7">
    <location>
        <begin position="336"/>
        <end position="356"/>
    </location>
</feature>
<comment type="similarity">
    <text evidence="2">Belongs to the major facilitator superfamily. Sugar transporter (TC 2.A.1.1) family.</text>
</comment>
<dbReference type="AlphaFoldDB" id="A0A8H7T5X0"/>
<evidence type="ECO:0000313" key="10">
    <source>
        <dbReference type="Proteomes" id="UP000664132"/>
    </source>
</evidence>
<dbReference type="Proteomes" id="UP000664132">
    <property type="component" value="Unassembled WGS sequence"/>
</dbReference>
<dbReference type="OrthoDB" id="6133115at2759"/>
<comment type="subcellular location">
    <subcellularLocation>
        <location evidence="1">Membrane</location>
        <topology evidence="1">Multi-pass membrane protein</topology>
    </subcellularLocation>
</comment>
<dbReference type="Pfam" id="PF00083">
    <property type="entry name" value="Sugar_tr"/>
    <property type="match status" value="1"/>
</dbReference>
<evidence type="ECO:0000256" key="4">
    <source>
        <dbReference type="ARBA" id="ARBA00022989"/>
    </source>
</evidence>
<dbReference type="PANTHER" id="PTHR48022">
    <property type="entry name" value="PLASTIDIC GLUCOSE TRANSPORTER 4"/>
    <property type="match status" value="1"/>
</dbReference>
<dbReference type="PROSITE" id="PS50850">
    <property type="entry name" value="MFS"/>
    <property type="match status" value="1"/>
</dbReference>
<evidence type="ECO:0000256" key="2">
    <source>
        <dbReference type="ARBA" id="ARBA00010992"/>
    </source>
</evidence>